<dbReference type="InterPro" id="IPR023996">
    <property type="entry name" value="TonB-dep_OMP_SusC/RagA"/>
</dbReference>
<keyword evidence="4 8" id="KW-0812">Transmembrane</keyword>
<feature type="domain" description="TonB-dependent receptor-like beta-barrel" evidence="10">
    <location>
        <begin position="477"/>
        <end position="780"/>
    </location>
</feature>
<dbReference type="SUPFAM" id="SSF56935">
    <property type="entry name" value="Porins"/>
    <property type="match status" value="1"/>
</dbReference>
<dbReference type="EMBL" id="QLMC01000003">
    <property type="protein sequence ID" value="RAJ97978.1"/>
    <property type="molecule type" value="Genomic_DNA"/>
</dbReference>
<evidence type="ECO:0000256" key="1">
    <source>
        <dbReference type="ARBA" id="ARBA00004571"/>
    </source>
</evidence>
<sequence>MNYLYRINRQRPSVRLFSAFWLFLQLTGYSQSPVRGKVTSEDDRNGIPGINVLIRNTTQGTVTDAEGNYQLPAAPNAVLVFSGVGFIRQEVAVNSKSRLDVKLVVDTRQLNEVVVVGYGTQKKSDLTGAVSSLDSKEFNKGVQTSVDQLIAGRAAGVQITQASAEPGGGVTIRIRGANSINANNEPLYVIDGLPIDNSPVVPNSPVITDGAVRNPLNALNPADIESIEVLKDASATAIYGSRGANGVILVTTKKGTKGKLKVNYNAYTAFQHVAKTIPMLNTQQYISLLNDLKKDQGLAPEFTSEQIAAIGNGTNWQKEIYRSGYTRNHQLAFSGGQDKFNYYASVNFYDQKGVIISSGLKKYIGRANLTYNDDKFKFGLNLNTSLVKDDFVPNGVSINEGAGVVNTAIFQDPTLPIRAADGTYAQTLIVNLENPVALANEVKDVAETNRTFGNLFAEYFILPELSVKINAGTDRQSARRDSYISRQTRRGQATNGIADVQVSNASNYLIELTARYSKTFNEAHRLEVLGGYTYQEFQNDYVGAGSQNFSSDALLSNNLAAGARTTFDVGSGRNQNQLQSYLGRVNYNLLDKYLLTASFRADGSSRFGQNNKFGFFPSVALGWRIKEEDFLKGITVLSDLKLRGSYGLTGNQDIGSYKSLVLLGPQGNAIFDGVSYVGVSTTQLPNPDLKWETTAQLDLGLDFGLFGNRLTGSIDYFHKNTQDLLLQLPVPRTTGFSTTFKNVGAMKNNGLEITLNTINIQKPFTWRSSVNFTLIRNEVTDLAGLPYILQGEAGFSKDFSIIQKGQPLNSFFGYVIDGVYQLGDNIKSSPQPLANPGEYRYRDINGDGQITTADRTILGSPFPNYTFGFNNDFSYGPLTLSFFLQGVQGSSVFNLNRTESENPISFRRNRLAESYTDRWTPTNPTNANSSGIPPKVAYATNINGRAVEDASFIRLRNVQLAYNIPVTSVKFIRSAQLYVTGQNLFTITNYTGSDPEVSAFGTSNVRADYNAYPLTRTYTVGLNLTF</sequence>
<keyword evidence="7 8" id="KW-0998">Cell outer membrane</keyword>
<dbReference type="NCBIfam" id="TIGR04057">
    <property type="entry name" value="SusC_RagA_signa"/>
    <property type="match status" value="1"/>
</dbReference>
<evidence type="ECO:0000256" key="5">
    <source>
        <dbReference type="ARBA" id="ARBA00023077"/>
    </source>
</evidence>
<reference evidence="12 13" key="1">
    <citation type="submission" date="2018-06" db="EMBL/GenBank/DDBJ databases">
        <title>Genomic Encyclopedia of Archaeal and Bacterial Type Strains, Phase II (KMG-II): from individual species to whole genera.</title>
        <authorList>
            <person name="Goeker M."/>
        </authorList>
    </citation>
    <scope>NUCLEOTIDE SEQUENCE [LARGE SCALE GENOMIC DNA]</scope>
    <source>
        <strain evidence="12 13">DSM 21851</strain>
    </source>
</reference>
<dbReference type="InterPro" id="IPR012910">
    <property type="entry name" value="Plug_dom"/>
</dbReference>
<evidence type="ECO:0000313" key="12">
    <source>
        <dbReference type="EMBL" id="RAJ97978.1"/>
    </source>
</evidence>
<accession>A0A327X503</accession>
<comment type="similarity">
    <text evidence="8 9">Belongs to the TonB-dependent receptor family.</text>
</comment>
<evidence type="ECO:0000256" key="2">
    <source>
        <dbReference type="ARBA" id="ARBA00022448"/>
    </source>
</evidence>
<evidence type="ECO:0000313" key="13">
    <source>
        <dbReference type="Proteomes" id="UP000248790"/>
    </source>
</evidence>
<keyword evidence="13" id="KW-1185">Reference proteome</keyword>
<dbReference type="RefSeq" id="WP_111628925.1">
    <property type="nucleotide sequence ID" value="NZ_QLMC01000003.1"/>
</dbReference>
<evidence type="ECO:0000256" key="4">
    <source>
        <dbReference type="ARBA" id="ARBA00022692"/>
    </source>
</evidence>
<keyword evidence="2 8" id="KW-0813">Transport</keyword>
<dbReference type="PROSITE" id="PS52016">
    <property type="entry name" value="TONB_DEPENDENT_REC_3"/>
    <property type="match status" value="1"/>
</dbReference>
<dbReference type="Proteomes" id="UP000248790">
    <property type="component" value="Unassembled WGS sequence"/>
</dbReference>
<feature type="domain" description="TonB-dependent receptor plug" evidence="11">
    <location>
        <begin position="123"/>
        <end position="247"/>
    </location>
</feature>
<dbReference type="GO" id="GO:0009279">
    <property type="term" value="C:cell outer membrane"/>
    <property type="evidence" value="ECO:0007669"/>
    <property type="project" value="UniProtKB-SubCell"/>
</dbReference>
<dbReference type="InterPro" id="IPR036942">
    <property type="entry name" value="Beta-barrel_TonB_sf"/>
</dbReference>
<dbReference type="InterPro" id="IPR023997">
    <property type="entry name" value="TonB-dep_OMP_SusC/RagA_CS"/>
</dbReference>
<dbReference type="InterPro" id="IPR008969">
    <property type="entry name" value="CarboxyPept-like_regulatory"/>
</dbReference>
<keyword evidence="5 9" id="KW-0798">TonB box</keyword>
<proteinExistence type="inferred from homology"/>
<dbReference type="SUPFAM" id="SSF49464">
    <property type="entry name" value="Carboxypeptidase regulatory domain-like"/>
    <property type="match status" value="1"/>
</dbReference>
<dbReference type="FunFam" id="2.170.130.10:FF:000008">
    <property type="entry name" value="SusC/RagA family TonB-linked outer membrane protein"/>
    <property type="match status" value="1"/>
</dbReference>
<gene>
    <name evidence="12" type="ORF">LX87_02885</name>
</gene>
<dbReference type="Gene3D" id="2.40.170.20">
    <property type="entry name" value="TonB-dependent receptor, beta-barrel domain"/>
    <property type="match status" value="1"/>
</dbReference>
<evidence type="ECO:0000256" key="8">
    <source>
        <dbReference type="PROSITE-ProRule" id="PRU01360"/>
    </source>
</evidence>
<dbReference type="Pfam" id="PF00593">
    <property type="entry name" value="TonB_dep_Rec_b-barrel"/>
    <property type="match status" value="1"/>
</dbReference>
<dbReference type="OrthoDB" id="9768177at2"/>
<dbReference type="NCBIfam" id="TIGR04056">
    <property type="entry name" value="OMP_RagA_SusC"/>
    <property type="match status" value="1"/>
</dbReference>
<dbReference type="Pfam" id="PF07715">
    <property type="entry name" value="Plug"/>
    <property type="match status" value="1"/>
</dbReference>
<evidence type="ECO:0000256" key="7">
    <source>
        <dbReference type="ARBA" id="ARBA00023237"/>
    </source>
</evidence>
<evidence type="ECO:0000256" key="6">
    <source>
        <dbReference type="ARBA" id="ARBA00023136"/>
    </source>
</evidence>
<evidence type="ECO:0000256" key="9">
    <source>
        <dbReference type="RuleBase" id="RU003357"/>
    </source>
</evidence>
<name>A0A327X503_LARAB</name>
<dbReference type="InterPro" id="IPR039426">
    <property type="entry name" value="TonB-dep_rcpt-like"/>
</dbReference>
<evidence type="ECO:0000256" key="3">
    <source>
        <dbReference type="ARBA" id="ARBA00022452"/>
    </source>
</evidence>
<keyword evidence="3 8" id="KW-1134">Transmembrane beta strand</keyword>
<protein>
    <submittedName>
        <fullName evidence="12">TonB-linked SusC/RagA family outer membrane protein</fullName>
    </submittedName>
</protein>
<dbReference type="AlphaFoldDB" id="A0A327X503"/>
<keyword evidence="6 8" id="KW-0472">Membrane</keyword>
<comment type="subcellular location">
    <subcellularLocation>
        <location evidence="1 8">Cell outer membrane</location>
        <topology evidence="1 8">Multi-pass membrane protein</topology>
    </subcellularLocation>
</comment>
<dbReference type="InterPro" id="IPR000531">
    <property type="entry name" value="Beta-barrel_TonB"/>
</dbReference>
<comment type="caution">
    <text evidence="12">The sequence shown here is derived from an EMBL/GenBank/DDBJ whole genome shotgun (WGS) entry which is preliminary data.</text>
</comment>
<dbReference type="Gene3D" id="2.170.130.10">
    <property type="entry name" value="TonB-dependent receptor, plug domain"/>
    <property type="match status" value="1"/>
</dbReference>
<dbReference type="InterPro" id="IPR037066">
    <property type="entry name" value="Plug_dom_sf"/>
</dbReference>
<evidence type="ECO:0000259" key="11">
    <source>
        <dbReference type="Pfam" id="PF07715"/>
    </source>
</evidence>
<dbReference type="Gene3D" id="2.60.40.1120">
    <property type="entry name" value="Carboxypeptidase-like, regulatory domain"/>
    <property type="match status" value="1"/>
</dbReference>
<dbReference type="Pfam" id="PF13715">
    <property type="entry name" value="CarbopepD_reg_2"/>
    <property type="match status" value="1"/>
</dbReference>
<organism evidence="12 13">
    <name type="scientific">Larkinella arboricola</name>
    <dbReference type="NCBI Taxonomy" id="643671"/>
    <lineage>
        <taxon>Bacteria</taxon>
        <taxon>Pseudomonadati</taxon>
        <taxon>Bacteroidota</taxon>
        <taxon>Cytophagia</taxon>
        <taxon>Cytophagales</taxon>
        <taxon>Spirosomataceae</taxon>
        <taxon>Larkinella</taxon>
    </lineage>
</organism>
<evidence type="ECO:0000259" key="10">
    <source>
        <dbReference type="Pfam" id="PF00593"/>
    </source>
</evidence>